<comment type="function">
    <text evidence="1 8">Specifically methylates the guanine in position 966 of 16S rRNA in the assembled 30S particle.</text>
</comment>
<dbReference type="RefSeq" id="WP_045100157.1">
    <property type="nucleotide sequence ID" value="NZ_CP020614.1"/>
</dbReference>
<protein>
    <recommendedName>
        <fullName evidence="4 8">Ribosomal RNA small subunit methyltransferase D</fullName>
        <ecNumber evidence="3 8">2.1.1.171</ecNumber>
    </recommendedName>
</protein>
<evidence type="ECO:0000313" key="10">
    <source>
        <dbReference type="EMBL" id="SCY77343.1"/>
    </source>
</evidence>
<organism evidence="9 11">
    <name type="scientific">Legionella micdadei</name>
    <name type="common">Tatlockia micdadei</name>
    <dbReference type="NCBI Taxonomy" id="451"/>
    <lineage>
        <taxon>Bacteria</taxon>
        <taxon>Pseudomonadati</taxon>
        <taxon>Pseudomonadota</taxon>
        <taxon>Gammaproteobacteria</taxon>
        <taxon>Legionellales</taxon>
        <taxon>Legionellaceae</taxon>
        <taxon>Legionella</taxon>
    </lineage>
</organism>
<dbReference type="NCBIfam" id="TIGR00095">
    <property type="entry name" value="16S rRNA (guanine(966)-N(2))-methyltransferase RsmD"/>
    <property type="match status" value="1"/>
</dbReference>
<dbReference type="PATRIC" id="fig|451.8.peg.713"/>
<dbReference type="KEGG" id="tmc:LMI_2770"/>
<reference evidence="10 12" key="3">
    <citation type="submission" date="2016-10" db="EMBL/GenBank/DDBJ databases">
        <authorList>
            <person name="Varghese N."/>
            <person name="Submissions S."/>
        </authorList>
    </citation>
    <scope>NUCLEOTIDE SEQUENCE [LARGE SCALE GENOMIC DNA]</scope>
    <source>
        <strain evidence="10 12">ATCC 33218</strain>
    </source>
</reference>
<evidence type="ECO:0000256" key="6">
    <source>
        <dbReference type="ARBA" id="ARBA00022679"/>
    </source>
</evidence>
<comment type="catalytic activity">
    <reaction evidence="7 8">
        <text>guanosine(966) in 16S rRNA + S-adenosyl-L-methionine = N(2)-methylguanosine(966) in 16S rRNA + S-adenosyl-L-homocysteine + H(+)</text>
        <dbReference type="Rhea" id="RHEA:23548"/>
        <dbReference type="Rhea" id="RHEA-COMP:10211"/>
        <dbReference type="Rhea" id="RHEA-COMP:10212"/>
        <dbReference type="ChEBI" id="CHEBI:15378"/>
        <dbReference type="ChEBI" id="CHEBI:57856"/>
        <dbReference type="ChEBI" id="CHEBI:59789"/>
        <dbReference type="ChEBI" id="CHEBI:74269"/>
        <dbReference type="ChEBI" id="CHEBI:74481"/>
        <dbReference type="EC" id="2.1.1.171"/>
    </reaction>
</comment>
<evidence type="ECO:0000256" key="5">
    <source>
        <dbReference type="ARBA" id="ARBA00022603"/>
    </source>
</evidence>
<keyword evidence="12" id="KW-1185">Reference proteome</keyword>
<dbReference type="Proteomes" id="UP000032414">
    <property type="component" value="Chromosome I"/>
</dbReference>
<dbReference type="GO" id="GO:0003676">
    <property type="term" value="F:nucleic acid binding"/>
    <property type="evidence" value="ECO:0007669"/>
    <property type="project" value="InterPro"/>
</dbReference>
<proteinExistence type="inferred from homology"/>
<dbReference type="InterPro" id="IPR002052">
    <property type="entry name" value="DNA_methylase_N6_adenine_CS"/>
</dbReference>
<evidence type="ECO:0000313" key="12">
    <source>
        <dbReference type="Proteomes" id="UP000182998"/>
    </source>
</evidence>
<dbReference type="Gene3D" id="3.40.50.150">
    <property type="entry name" value="Vaccinia Virus protein VP39"/>
    <property type="match status" value="1"/>
</dbReference>
<dbReference type="PANTHER" id="PTHR43542">
    <property type="entry name" value="METHYLTRANSFERASE"/>
    <property type="match status" value="1"/>
</dbReference>
<accession>A0A098GKH2</accession>
<dbReference type="STRING" id="451.B6N58_02375"/>
<dbReference type="InterPro" id="IPR029063">
    <property type="entry name" value="SAM-dependent_MTases_sf"/>
</dbReference>
<dbReference type="PIRSF" id="PIRSF004553">
    <property type="entry name" value="CHP00095"/>
    <property type="match status" value="1"/>
</dbReference>
<dbReference type="EMBL" id="LN614830">
    <property type="protein sequence ID" value="CEG62021.1"/>
    <property type="molecule type" value="Genomic_DNA"/>
</dbReference>
<dbReference type="CDD" id="cd02440">
    <property type="entry name" value="AdoMet_MTases"/>
    <property type="match status" value="1"/>
</dbReference>
<evidence type="ECO:0000256" key="7">
    <source>
        <dbReference type="ARBA" id="ARBA00048326"/>
    </source>
</evidence>
<comment type="similarity">
    <text evidence="2 8">Belongs to the methyltransferase superfamily. RsmD family.</text>
</comment>
<reference evidence="11" key="2">
    <citation type="submission" date="2014-09" db="EMBL/GenBank/DDBJ databases">
        <authorList>
            <person name="Gomez-Valero L."/>
        </authorList>
    </citation>
    <scope>NUCLEOTIDE SEQUENCE [LARGE SCALE GENOMIC DNA]</scope>
    <source>
        <strain evidence="11">ATCC33218</strain>
    </source>
</reference>
<dbReference type="SUPFAM" id="SSF53335">
    <property type="entry name" value="S-adenosyl-L-methionine-dependent methyltransferases"/>
    <property type="match status" value="1"/>
</dbReference>
<keyword evidence="5 8" id="KW-0489">Methyltransferase</keyword>
<dbReference type="PANTHER" id="PTHR43542:SF1">
    <property type="entry name" value="METHYLTRANSFERASE"/>
    <property type="match status" value="1"/>
</dbReference>
<reference evidence="9" key="1">
    <citation type="submission" date="2014-09" db="EMBL/GenBank/DDBJ databases">
        <authorList>
            <person name="GOMEZ-VALERO Laura"/>
        </authorList>
    </citation>
    <scope>NUCLEOTIDE SEQUENCE</scope>
    <source>
        <strain evidence="9">ATCC33218</strain>
    </source>
</reference>
<dbReference type="Pfam" id="PF03602">
    <property type="entry name" value="Cons_hypoth95"/>
    <property type="match status" value="1"/>
</dbReference>
<evidence type="ECO:0000313" key="9">
    <source>
        <dbReference type="EMBL" id="CEG62021.1"/>
    </source>
</evidence>
<dbReference type="EMBL" id="FMVN01000018">
    <property type="protein sequence ID" value="SCY77343.1"/>
    <property type="molecule type" value="Genomic_DNA"/>
</dbReference>
<dbReference type="GO" id="GO:0052913">
    <property type="term" value="F:16S rRNA (guanine(966)-N(2))-methyltransferase activity"/>
    <property type="evidence" value="ECO:0007669"/>
    <property type="project" value="UniProtKB-EC"/>
</dbReference>
<sequence length="183" mass="20790">MKQTVRIIGGQYRGKKLHFPDIEGLRPTPDRIKETLFNWLMHDIRDARCLDAFAGSGALGFEAFSRGAKRVVLVESSPKAYNNLKQIASSFNTNCLQVVQAKAEDYFQKTTECFDLVFLDPPFALKYLPQCLDTLAHSNLLVNGGLVYIESAEKPHLEPFVWQERKAKQAGNVYYGLYEKIIK</sequence>
<evidence type="ECO:0000256" key="3">
    <source>
        <dbReference type="ARBA" id="ARBA00012141"/>
    </source>
</evidence>
<keyword evidence="8" id="KW-0949">S-adenosyl-L-methionine</keyword>
<dbReference type="PROSITE" id="PS00092">
    <property type="entry name" value="N6_MTASE"/>
    <property type="match status" value="1"/>
</dbReference>
<dbReference type="AlphaFoldDB" id="A0A098GKH2"/>
<keyword evidence="8" id="KW-0698">rRNA processing</keyword>
<keyword evidence="6 8" id="KW-0808">Transferase</keyword>
<name>A0A098GKH2_LEGMI</name>
<evidence type="ECO:0000256" key="8">
    <source>
        <dbReference type="PIRNR" id="PIRNR004553"/>
    </source>
</evidence>
<dbReference type="Proteomes" id="UP000182998">
    <property type="component" value="Unassembled WGS sequence"/>
</dbReference>
<dbReference type="OrthoDB" id="9803017at2"/>
<gene>
    <name evidence="9" type="primary">yhhF</name>
    <name evidence="9" type="ORF">LMI_2770</name>
    <name evidence="10" type="ORF">SAMN02982997_02861</name>
</gene>
<dbReference type="InterPro" id="IPR004398">
    <property type="entry name" value="RNA_MeTrfase_RsmD"/>
</dbReference>
<dbReference type="EC" id="2.1.1.171" evidence="3 8"/>
<dbReference type="HOGENOM" id="CLU_075826_2_2_6"/>
<evidence type="ECO:0000313" key="11">
    <source>
        <dbReference type="Proteomes" id="UP000032414"/>
    </source>
</evidence>
<evidence type="ECO:0000256" key="2">
    <source>
        <dbReference type="ARBA" id="ARBA00005269"/>
    </source>
</evidence>
<evidence type="ECO:0000256" key="1">
    <source>
        <dbReference type="ARBA" id="ARBA00002649"/>
    </source>
</evidence>
<evidence type="ECO:0000256" key="4">
    <source>
        <dbReference type="ARBA" id="ARBA00013682"/>
    </source>
</evidence>